<evidence type="ECO:0000256" key="3">
    <source>
        <dbReference type="ARBA" id="ARBA00022490"/>
    </source>
</evidence>
<comment type="subcellular location">
    <subcellularLocation>
        <location evidence="1">Cytoplasm</location>
        <location evidence="1">Cytoskeleton</location>
        <location evidence="1">Microtubule organizing center</location>
    </subcellularLocation>
</comment>
<dbReference type="PANTHER" id="PTHR28520:SF2">
    <property type="entry name" value="MITOTIC-SPINDLE ORGANIZING PROTEIN 1"/>
    <property type="match status" value="1"/>
</dbReference>
<dbReference type="Proteomes" id="UP000015102">
    <property type="component" value="Unassembled WGS sequence"/>
</dbReference>
<dbReference type="STRING" id="36166.T1GJI7"/>
<dbReference type="HOGENOM" id="CLU_2673933_0_0_1"/>
<dbReference type="GO" id="GO:0005819">
    <property type="term" value="C:spindle"/>
    <property type="evidence" value="ECO:0007669"/>
    <property type="project" value="TreeGrafter"/>
</dbReference>
<evidence type="ECO:0000313" key="6">
    <source>
        <dbReference type="Proteomes" id="UP000015102"/>
    </source>
</evidence>
<evidence type="ECO:0000256" key="1">
    <source>
        <dbReference type="ARBA" id="ARBA00004267"/>
    </source>
</evidence>
<accession>T1GJI7</accession>
<dbReference type="InterPro" id="IPR022214">
    <property type="entry name" value="MZT1"/>
</dbReference>
<dbReference type="Pfam" id="PF12554">
    <property type="entry name" value="MOZART1"/>
    <property type="match status" value="1"/>
</dbReference>
<reference evidence="5" key="2">
    <citation type="submission" date="2015-06" db="UniProtKB">
        <authorList>
            <consortium name="EnsemblMetazoa"/>
        </authorList>
    </citation>
    <scope>IDENTIFICATION</scope>
</reference>
<keyword evidence="3" id="KW-0963">Cytoplasm</keyword>
<dbReference type="GO" id="GO:0051415">
    <property type="term" value="P:microtubule nucleation by interphase microtubule organizing center"/>
    <property type="evidence" value="ECO:0007669"/>
    <property type="project" value="TreeGrafter"/>
</dbReference>
<proteinExistence type="inferred from homology"/>
<dbReference type="EnsemblMetazoa" id="MESCA003636-RA">
    <property type="protein sequence ID" value="MESCA003636-PA"/>
    <property type="gene ID" value="MESCA003636"/>
</dbReference>
<dbReference type="EMBL" id="CAQQ02163042">
    <property type="status" value="NOT_ANNOTATED_CDS"/>
    <property type="molecule type" value="Genomic_DNA"/>
</dbReference>
<dbReference type="AlphaFoldDB" id="T1GJI7"/>
<evidence type="ECO:0000313" key="5">
    <source>
        <dbReference type="EnsemblMetazoa" id="MESCA003636-PA"/>
    </source>
</evidence>
<dbReference type="GO" id="GO:0033566">
    <property type="term" value="P:gamma-tubulin complex localization"/>
    <property type="evidence" value="ECO:0007669"/>
    <property type="project" value="InterPro"/>
</dbReference>
<organism evidence="5 6">
    <name type="scientific">Megaselia scalaris</name>
    <name type="common">Humpbacked fly</name>
    <name type="synonym">Phora scalaris</name>
    <dbReference type="NCBI Taxonomy" id="36166"/>
    <lineage>
        <taxon>Eukaryota</taxon>
        <taxon>Metazoa</taxon>
        <taxon>Ecdysozoa</taxon>
        <taxon>Arthropoda</taxon>
        <taxon>Hexapoda</taxon>
        <taxon>Insecta</taxon>
        <taxon>Pterygota</taxon>
        <taxon>Neoptera</taxon>
        <taxon>Endopterygota</taxon>
        <taxon>Diptera</taxon>
        <taxon>Brachycera</taxon>
        <taxon>Muscomorpha</taxon>
        <taxon>Platypezoidea</taxon>
        <taxon>Phoridae</taxon>
        <taxon>Megaseliini</taxon>
        <taxon>Megaselia</taxon>
    </lineage>
</organism>
<reference evidence="6" key="1">
    <citation type="submission" date="2013-02" db="EMBL/GenBank/DDBJ databases">
        <authorList>
            <person name="Hughes D."/>
        </authorList>
    </citation>
    <scope>NUCLEOTIDE SEQUENCE</scope>
    <source>
        <strain>Durham</strain>
        <strain evidence="6">NC isolate 2 -- Noor lab</strain>
    </source>
</reference>
<dbReference type="GO" id="GO:0005813">
    <property type="term" value="C:centrosome"/>
    <property type="evidence" value="ECO:0007669"/>
    <property type="project" value="TreeGrafter"/>
</dbReference>
<dbReference type="GO" id="GO:0031021">
    <property type="term" value="C:interphase microtubule organizing center"/>
    <property type="evidence" value="ECO:0007669"/>
    <property type="project" value="TreeGrafter"/>
</dbReference>
<dbReference type="GO" id="GO:0090307">
    <property type="term" value="P:mitotic spindle assembly"/>
    <property type="evidence" value="ECO:0007669"/>
    <property type="project" value="TreeGrafter"/>
</dbReference>
<protein>
    <recommendedName>
        <fullName evidence="7">Mitotic-spindle organizing protein 1</fullName>
    </recommendedName>
</protein>
<comment type="similarity">
    <text evidence="2">Belongs to the MOZART1 family.</text>
</comment>
<evidence type="ECO:0008006" key="7">
    <source>
        <dbReference type="Google" id="ProtNLM"/>
    </source>
</evidence>
<evidence type="ECO:0000256" key="4">
    <source>
        <dbReference type="ARBA" id="ARBA00023212"/>
    </source>
</evidence>
<keyword evidence="6" id="KW-1185">Reference proteome</keyword>
<evidence type="ECO:0000256" key="2">
    <source>
        <dbReference type="ARBA" id="ARBA00011015"/>
    </source>
</evidence>
<sequence>MTQGNEKDDAYLRIQQSQVIRTSIQGISQLLNTGLDSYSLELCMKLLEAGIHPQALADVVNEINREIGKNEVINY</sequence>
<dbReference type="OMA" id="IQIRNEM"/>
<keyword evidence="4" id="KW-0206">Cytoskeleton</keyword>
<dbReference type="GO" id="GO:0000931">
    <property type="term" value="C:gamma-tubulin ring complex"/>
    <property type="evidence" value="ECO:0007669"/>
    <property type="project" value="InterPro"/>
</dbReference>
<dbReference type="PANTHER" id="PTHR28520">
    <property type="entry name" value="MITOTIC-SPINDLE ORGANIZING PROTEIN 1"/>
    <property type="match status" value="1"/>
</dbReference>
<name>T1GJI7_MEGSC</name>